<dbReference type="OrthoDB" id="5428890at2759"/>
<evidence type="ECO:0000313" key="2">
    <source>
        <dbReference type="EMBL" id="CAH0022317.1"/>
    </source>
</evidence>
<keyword evidence="3" id="KW-1185">Reference proteome</keyword>
<comment type="caution">
    <text evidence="2">The sequence shown here is derived from an EMBL/GenBank/DDBJ whole genome shotgun (WGS) entry which is preliminary data.</text>
</comment>
<protein>
    <submittedName>
        <fullName evidence="2">Uncharacterized protein</fullName>
    </submittedName>
</protein>
<organism evidence="2 3">
    <name type="scientific">Clonostachys rhizophaga</name>
    <dbReference type="NCBI Taxonomy" id="160324"/>
    <lineage>
        <taxon>Eukaryota</taxon>
        <taxon>Fungi</taxon>
        <taxon>Dikarya</taxon>
        <taxon>Ascomycota</taxon>
        <taxon>Pezizomycotina</taxon>
        <taxon>Sordariomycetes</taxon>
        <taxon>Hypocreomycetidae</taxon>
        <taxon>Hypocreales</taxon>
        <taxon>Bionectriaceae</taxon>
        <taxon>Clonostachys</taxon>
    </lineage>
</organism>
<dbReference type="Proteomes" id="UP000696573">
    <property type="component" value="Unassembled WGS sequence"/>
</dbReference>
<keyword evidence="1" id="KW-0472">Membrane</keyword>
<evidence type="ECO:0000313" key="3">
    <source>
        <dbReference type="Proteomes" id="UP000696573"/>
    </source>
</evidence>
<dbReference type="AlphaFoldDB" id="A0A9N9VF71"/>
<name>A0A9N9VF71_9HYPO</name>
<gene>
    <name evidence="2" type="ORF">CRHIZ90672A_00004126</name>
</gene>
<keyword evidence="1" id="KW-0812">Transmembrane</keyword>
<proteinExistence type="predicted"/>
<evidence type="ECO:0000256" key="1">
    <source>
        <dbReference type="SAM" id="Phobius"/>
    </source>
</evidence>
<sequence>MAAIKQLVTSAVTTFRGKASRDWEPTDDIRLCNEIWPALVEAYPLHPDQYSHLAAFAKDQISKLRTLRPQRLGIETDIATLAEYLRTLINQPQENVIQGFQQFLQLDEESSADHNSVTRILGVLASLCLTTTIATDRDAEKADHAPVRWEKNISLQAAIDSYMERKDATEWSVSKSAIDQRLTLHNLVANYGFEVDWTSDFNEHLRIDESTKVLSIYEHKVWLYAHLRPNTECPLPRTAMEECLDTLNVLFPHHEPSTATFLKSRGRSFHLLGSCGRKSSRDLRDYPRWGRNLDQLLRVLEGPPSGIRQLLPKPKEGKLLDLVNFWIALSVAFLTGISFIFGLMAVIFAKMSYDVSVESLRLTREQYLLSLAQACSGREVPDAVRRFAMQLVSSHDMKKTIRMFDRIRTEEKENKVQQQ</sequence>
<accession>A0A9N9VF71</accession>
<dbReference type="EMBL" id="CABFNQ020000676">
    <property type="protein sequence ID" value="CAH0022317.1"/>
    <property type="molecule type" value="Genomic_DNA"/>
</dbReference>
<feature type="transmembrane region" description="Helical" evidence="1">
    <location>
        <begin position="325"/>
        <end position="349"/>
    </location>
</feature>
<keyword evidence="1" id="KW-1133">Transmembrane helix</keyword>
<reference evidence="2" key="1">
    <citation type="submission" date="2021-10" db="EMBL/GenBank/DDBJ databases">
        <authorList>
            <person name="Piombo E."/>
        </authorList>
    </citation>
    <scope>NUCLEOTIDE SEQUENCE</scope>
</reference>